<dbReference type="Proteomes" id="UP001156691">
    <property type="component" value="Unassembled WGS sequence"/>
</dbReference>
<evidence type="ECO:0000313" key="3">
    <source>
        <dbReference type="EMBL" id="GLQ53236.1"/>
    </source>
</evidence>
<accession>A0ABQ5W0G6</accession>
<dbReference type="Pfam" id="PF01261">
    <property type="entry name" value="AP_endonuc_2"/>
    <property type="match status" value="1"/>
</dbReference>
<evidence type="ECO:0000259" key="2">
    <source>
        <dbReference type="Pfam" id="PF01261"/>
    </source>
</evidence>
<sequence>MREALAENDTELHTLCVETWQDKCQLGDPGSHTRFLERVRRAAEVALNLKTPKLVVLGGDRVEGRSEAAQYDALLTALDAAADAILGSGLQLLFEVVNRQFEGPNALVQDSRTALGLLRRFDRHDVRFLYDRYHAILNGEALGWAVEGNMDLVGHIQAADIPGRHEFGSGQIDWTNELSWLNKAGYNGMIGIEAEPICDSTQLYAGAQRLLRGSLLAGSI</sequence>
<dbReference type="Gene3D" id="3.20.20.150">
    <property type="entry name" value="Divalent-metal-dependent TIM barrel enzymes"/>
    <property type="match status" value="1"/>
</dbReference>
<evidence type="ECO:0000256" key="1">
    <source>
        <dbReference type="ARBA" id="ARBA00023235"/>
    </source>
</evidence>
<protein>
    <recommendedName>
        <fullName evidence="2">Xylose isomerase-like TIM barrel domain-containing protein</fullName>
    </recommendedName>
</protein>
<dbReference type="PANTHER" id="PTHR43489">
    <property type="entry name" value="ISOMERASE"/>
    <property type="match status" value="1"/>
</dbReference>
<dbReference type="InterPro" id="IPR036237">
    <property type="entry name" value="Xyl_isomerase-like_sf"/>
</dbReference>
<dbReference type="EMBL" id="BSNS01000002">
    <property type="protein sequence ID" value="GLQ53236.1"/>
    <property type="molecule type" value="Genomic_DNA"/>
</dbReference>
<dbReference type="InterPro" id="IPR026040">
    <property type="entry name" value="HyI-like"/>
</dbReference>
<keyword evidence="4" id="KW-1185">Reference proteome</keyword>
<dbReference type="SUPFAM" id="SSF51658">
    <property type="entry name" value="Xylose isomerase-like"/>
    <property type="match status" value="1"/>
</dbReference>
<comment type="caution">
    <text evidence="3">The sequence shown here is derived from an EMBL/GenBank/DDBJ whole genome shotgun (WGS) entry which is preliminary data.</text>
</comment>
<name>A0ABQ5W0G6_9HYPH</name>
<dbReference type="PIRSF" id="PIRSF006241">
    <property type="entry name" value="HyI"/>
    <property type="match status" value="1"/>
</dbReference>
<proteinExistence type="predicted"/>
<dbReference type="InterPro" id="IPR013022">
    <property type="entry name" value="Xyl_isomerase-like_TIM-brl"/>
</dbReference>
<evidence type="ECO:0000313" key="4">
    <source>
        <dbReference type="Proteomes" id="UP001156691"/>
    </source>
</evidence>
<gene>
    <name evidence="3" type="ORF">GCM10010862_04940</name>
</gene>
<reference evidence="4" key="1">
    <citation type="journal article" date="2019" name="Int. J. Syst. Evol. Microbiol.">
        <title>The Global Catalogue of Microorganisms (GCM) 10K type strain sequencing project: providing services to taxonomists for standard genome sequencing and annotation.</title>
        <authorList>
            <consortium name="The Broad Institute Genomics Platform"/>
            <consortium name="The Broad Institute Genome Sequencing Center for Infectious Disease"/>
            <person name="Wu L."/>
            <person name="Ma J."/>
        </authorList>
    </citation>
    <scope>NUCLEOTIDE SEQUENCE [LARGE SCALE GENOMIC DNA]</scope>
    <source>
        <strain evidence="4">NBRC 112416</strain>
    </source>
</reference>
<dbReference type="InterPro" id="IPR050417">
    <property type="entry name" value="Sugar_Epim/Isomerase"/>
</dbReference>
<organism evidence="3 4">
    <name type="scientific">Devosia nitrariae</name>
    <dbReference type="NCBI Taxonomy" id="2071872"/>
    <lineage>
        <taxon>Bacteria</taxon>
        <taxon>Pseudomonadati</taxon>
        <taxon>Pseudomonadota</taxon>
        <taxon>Alphaproteobacteria</taxon>
        <taxon>Hyphomicrobiales</taxon>
        <taxon>Devosiaceae</taxon>
        <taxon>Devosia</taxon>
    </lineage>
</organism>
<keyword evidence="1" id="KW-0413">Isomerase</keyword>
<feature type="domain" description="Xylose isomerase-like TIM barrel" evidence="2">
    <location>
        <begin position="2"/>
        <end position="211"/>
    </location>
</feature>